<evidence type="ECO:0000256" key="5">
    <source>
        <dbReference type="ARBA" id="ARBA00022840"/>
    </source>
</evidence>
<dbReference type="SUPFAM" id="SSF52540">
    <property type="entry name" value="P-loop containing nucleoside triphosphate hydrolases"/>
    <property type="match status" value="1"/>
</dbReference>
<dbReference type="Gene3D" id="3.40.50.300">
    <property type="entry name" value="P-loop containing nucleotide triphosphate hydrolases"/>
    <property type="match status" value="1"/>
</dbReference>
<proteinExistence type="inferred from homology"/>
<protein>
    <recommendedName>
        <fullName evidence="7">ABC transporter domain-containing protein</fullName>
    </recommendedName>
</protein>
<evidence type="ECO:0000313" key="8">
    <source>
        <dbReference type="EMBL" id="OBI43271.1"/>
    </source>
</evidence>
<dbReference type="GO" id="GO:0046677">
    <property type="term" value="P:response to antibiotic"/>
    <property type="evidence" value="ECO:0007669"/>
    <property type="project" value="UniProtKB-KW"/>
</dbReference>
<evidence type="ECO:0000313" key="9">
    <source>
        <dbReference type="Proteomes" id="UP000093592"/>
    </source>
</evidence>
<dbReference type="InterPro" id="IPR003439">
    <property type="entry name" value="ABC_transporter-like_ATP-bd"/>
</dbReference>
<dbReference type="InterPro" id="IPR050763">
    <property type="entry name" value="ABC_transporter_ATP-binding"/>
</dbReference>
<evidence type="ECO:0000259" key="7">
    <source>
        <dbReference type="Pfam" id="PF00005"/>
    </source>
</evidence>
<accession>A0A1A2Z278</accession>
<evidence type="ECO:0000256" key="6">
    <source>
        <dbReference type="ARBA" id="ARBA00023251"/>
    </source>
</evidence>
<keyword evidence="5" id="KW-0067">ATP-binding</keyword>
<dbReference type="Pfam" id="PF00005">
    <property type="entry name" value="ABC_tran"/>
    <property type="match status" value="1"/>
</dbReference>
<dbReference type="AlphaFoldDB" id="A0A1A2Z278"/>
<dbReference type="GO" id="GO:0005886">
    <property type="term" value="C:plasma membrane"/>
    <property type="evidence" value="ECO:0007669"/>
    <property type="project" value="UniProtKB-SubCell"/>
</dbReference>
<dbReference type="Proteomes" id="UP000093592">
    <property type="component" value="Unassembled WGS sequence"/>
</dbReference>
<dbReference type="EMBL" id="LZKJ01000150">
    <property type="protein sequence ID" value="OBI43271.1"/>
    <property type="molecule type" value="Genomic_DNA"/>
</dbReference>
<dbReference type="PANTHER" id="PTHR42711:SF5">
    <property type="entry name" value="ABC TRANSPORTER ATP-BINDING PROTEIN NATA"/>
    <property type="match status" value="1"/>
</dbReference>
<comment type="caution">
    <text evidence="8">The sequence shown here is derived from an EMBL/GenBank/DDBJ whole genome shotgun (WGS) entry which is preliminary data.</text>
</comment>
<evidence type="ECO:0000256" key="3">
    <source>
        <dbReference type="ARBA" id="ARBA00022448"/>
    </source>
</evidence>
<keyword evidence="6" id="KW-0046">Antibiotic resistance</keyword>
<dbReference type="InterPro" id="IPR027417">
    <property type="entry name" value="P-loop_NTPase"/>
</dbReference>
<evidence type="ECO:0000256" key="2">
    <source>
        <dbReference type="ARBA" id="ARBA00005417"/>
    </source>
</evidence>
<name>A0A1A2Z278_9MYCO</name>
<sequence>MAVEFSGVEIIARGISVRGPKGCAFANVSLDVGAGQLAIVAGPGGSGRTALLLALAGRMQLVTGTVRVGAHVLPGDARQVQRCVAVAQAPPAVDLDEFLRVEDLIAERAMIGGTSASRQVVHELFESLGLDVPASATVDELRPRDRTLLAISLAAAEQPSAVVVDNADADCGPEEGRHVWAALQGLAASGCTVVASSTQIPDLPDESDIAVTVLPHPLERDTIPAAPEDKP</sequence>
<evidence type="ECO:0000256" key="1">
    <source>
        <dbReference type="ARBA" id="ARBA00004202"/>
    </source>
</evidence>
<evidence type="ECO:0000256" key="4">
    <source>
        <dbReference type="ARBA" id="ARBA00022741"/>
    </source>
</evidence>
<keyword evidence="3" id="KW-0813">Transport</keyword>
<dbReference type="GO" id="GO:0016887">
    <property type="term" value="F:ATP hydrolysis activity"/>
    <property type="evidence" value="ECO:0007669"/>
    <property type="project" value="InterPro"/>
</dbReference>
<comment type="subcellular location">
    <subcellularLocation>
        <location evidence="1">Cell membrane</location>
        <topology evidence="1">Peripheral membrane protein</topology>
    </subcellularLocation>
</comment>
<comment type="similarity">
    <text evidence="2">Belongs to the ABC transporter superfamily.</text>
</comment>
<reference evidence="9" key="1">
    <citation type="submission" date="2016-06" db="EMBL/GenBank/DDBJ databases">
        <authorList>
            <person name="Sutton G."/>
            <person name="Brinkac L."/>
            <person name="Sanka R."/>
            <person name="Adams M."/>
            <person name="Lau E."/>
            <person name="Sam S."/>
            <person name="Sreng N."/>
            <person name="Him V."/>
            <person name="Kerleguer A."/>
            <person name="Cheng S."/>
        </authorList>
    </citation>
    <scope>NUCLEOTIDE SEQUENCE [LARGE SCALE GENOMIC DNA]</scope>
    <source>
        <strain evidence="9">E861</strain>
    </source>
</reference>
<dbReference type="RefSeq" id="WP_197495348.1">
    <property type="nucleotide sequence ID" value="NZ_LZKJ01000150.1"/>
</dbReference>
<dbReference type="GO" id="GO:0005524">
    <property type="term" value="F:ATP binding"/>
    <property type="evidence" value="ECO:0007669"/>
    <property type="project" value="UniProtKB-KW"/>
</dbReference>
<dbReference type="PANTHER" id="PTHR42711">
    <property type="entry name" value="ABC TRANSPORTER ATP-BINDING PROTEIN"/>
    <property type="match status" value="1"/>
</dbReference>
<feature type="domain" description="ABC transporter" evidence="7">
    <location>
        <begin position="26"/>
        <end position="167"/>
    </location>
</feature>
<keyword evidence="4" id="KW-0547">Nucleotide-binding</keyword>
<organism evidence="8 9">
    <name type="scientific">Mycobacterium kyorinense</name>
    <dbReference type="NCBI Taxonomy" id="487514"/>
    <lineage>
        <taxon>Bacteria</taxon>
        <taxon>Bacillati</taxon>
        <taxon>Actinomycetota</taxon>
        <taxon>Actinomycetes</taxon>
        <taxon>Mycobacteriales</taxon>
        <taxon>Mycobacteriaceae</taxon>
        <taxon>Mycobacterium</taxon>
    </lineage>
</organism>
<gene>
    <name evidence="8" type="ORF">A5707_05225</name>
</gene>